<accession>A0A1R1YS65</accession>
<organism evidence="5 6">
    <name type="scientific">Smittium culicis</name>
    <dbReference type="NCBI Taxonomy" id="133412"/>
    <lineage>
        <taxon>Eukaryota</taxon>
        <taxon>Fungi</taxon>
        <taxon>Fungi incertae sedis</taxon>
        <taxon>Zoopagomycota</taxon>
        <taxon>Kickxellomycotina</taxon>
        <taxon>Harpellomycetes</taxon>
        <taxon>Harpellales</taxon>
        <taxon>Legeriomycetaceae</taxon>
        <taxon>Smittium</taxon>
    </lineage>
</organism>
<evidence type="ECO:0000256" key="1">
    <source>
        <dbReference type="ARBA" id="ARBA00022603"/>
    </source>
</evidence>
<feature type="domain" description="Methyltransferase type 11" evidence="4">
    <location>
        <begin position="58"/>
        <end position="148"/>
    </location>
</feature>
<dbReference type="GO" id="GO:0008757">
    <property type="term" value="F:S-adenosylmethionine-dependent methyltransferase activity"/>
    <property type="evidence" value="ECO:0007669"/>
    <property type="project" value="InterPro"/>
</dbReference>
<dbReference type="CDD" id="cd02440">
    <property type="entry name" value="AdoMet_MTases"/>
    <property type="match status" value="1"/>
</dbReference>
<dbReference type="InterPro" id="IPR029063">
    <property type="entry name" value="SAM-dependent_MTases_sf"/>
</dbReference>
<dbReference type="OrthoDB" id="271595at2759"/>
<dbReference type="GO" id="GO:0002098">
    <property type="term" value="P:tRNA wobble uridine modification"/>
    <property type="evidence" value="ECO:0007669"/>
    <property type="project" value="TreeGrafter"/>
</dbReference>
<dbReference type="PANTHER" id="PTHR13069:SF21">
    <property type="entry name" value="ALKYLATED DNA REPAIR PROTEIN ALKB HOMOLOG 8"/>
    <property type="match status" value="1"/>
</dbReference>
<dbReference type="GO" id="GO:0005737">
    <property type="term" value="C:cytoplasm"/>
    <property type="evidence" value="ECO:0007669"/>
    <property type="project" value="TreeGrafter"/>
</dbReference>
<evidence type="ECO:0000313" key="6">
    <source>
        <dbReference type="Proteomes" id="UP000187429"/>
    </source>
</evidence>
<feature type="compositionally biased region" description="Low complexity" evidence="3">
    <location>
        <begin position="178"/>
        <end position="192"/>
    </location>
</feature>
<gene>
    <name evidence="5" type="ORF">AYI69_g748</name>
</gene>
<keyword evidence="6" id="KW-1185">Reference proteome</keyword>
<dbReference type="GO" id="GO:0005634">
    <property type="term" value="C:nucleus"/>
    <property type="evidence" value="ECO:0007669"/>
    <property type="project" value="TreeGrafter"/>
</dbReference>
<dbReference type="GO" id="GO:0000049">
    <property type="term" value="F:tRNA binding"/>
    <property type="evidence" value="ECO:0007669"/>
    <property type="project" value="TreeGrafter"/>
</dbReference>
<evidence type="ECO:0000256" key="2">
    <source>
        <dbReference type="ARBA" id="ARBA00022679"/>
    </source>
</evidence>
<dbReference type="GO" id="GO:0106335">
    <property type="term" value="F:tRNA (5-carboxymethyluridine(34)-5-O)-methyltransferase activity"/>
    <property type="evidence" value="ECO:0007669"/>
    <property type="project" value="TreeGrafter"/>
</dbReference>
<keyword evidence="2 5" id="KW-0808">Transferase</keyword>
<feature type="region of interest" description="Disordered" evidence="3">
    <location>
        <begin position="176"/>
        <end position="224"/>
    </location>
</feature>
<comment type="caution">
    <text evidence="5">The sequence shown here is derived from an EMBL/GenBank/DDBJ whole genome shotgun (WGS) entry which is preliminary data.</text>
</comment>
<dbReference type="AlphaFoldDB" id="A0A1R1YS65"/>
<dbReference type="GO" id="GO:0030488">
    <property type="term" value="P:tRNA methylation"/>
    <property type="evidence" value="ECO:0007669"/>
    <property type="project" value="TreeGrafter"/>
</dbReference>
<dbReference type="PANTHER" id="PTHR13069">
    <property type="entry name" value="ALKYLATED DNA REPAIR PROTEIN ALKB HOMOLOG 8"/>
    <property type="match status" value="1"/>
</dbReference>
<dbReference type="SUPFAM" id="SSF53335">
    <property type="entry name" value="S-adenosyl-L-methionine-dependent methyltransferases"/>
    <property type="match status" value="1"/>
</dbReference>
<dbReference type="EMBL" id="LSSM01000199">
    <property type="protein sequence ID" value="OMJ29732.1"/>
    <property type="molecule type" value="Genomic_DNA"/>
</dbReference>
<evidence type="ECO:0000259" key="4">
    <source>
        <dbReference type="Pfam" id="PF08241"/>
    </source>
</evidence>
<dbReference type="Gene3D" id="3.40.50.150">
    <property type="entry name" value="Vaccinia Virus protein VP39"/>
    <property type="match status" value="1"/>
</dbReference>
<dbReference type="InterPro" id="IPR013216">
    <property type="entry name" value="Methyltransf_11"/>
</dbReference>
<dbReference type="Proteomes" id="UP000187429">
    <property type="component" value="Unassembled WGS sequence"/>
</dbReference>
<evidence type="ECO:0000256" key="3">
    <source>
        <dbReference type="SAM" id="MobiDB-lite"/>
    </source>
</evidence>
<dbReference type="InterPro" id="IPR051422">
    <property type="entry name" value="AlkB_tRNA_MeTrf/Diox"/>
</dbReference>
<protein>
    <submittedName>
        <fullName evidence="5">tRNA (Carboxymethyluridine(34)-5-O)-methyltransferase</fullName>
    </submittedName>
</protein>
<reference evidence="6" key="1">
    <citation type="submission" date="2017-01" db="EMBL/GenBank/DDBJ databases">
        <authorList>
            <person name="Wang Y."/>
            <person name="White M."/>
            <person name="Kvist S."/>
            <person name="Moncalvo J.-M."/>
        </authorList>
    </citation>
    <scope>NUCLEOTIDE SEQUENCE [LARGE SCALE GENOMIC DNA]</scope>
    <source>
        <strain evidence="6">ID-206-W2</strain>
    </source>
</reference>
<dbReference type="Pfam" id="PF08241">
    <property type="entry name" value="Methyltransf_11"/>
    <property type="match status" value="1"/>
</dbReference>
<keyword evidence="1 5" id="KW-0489">Methyltransferase</keyword>
<sequence>MKKPIADNVPLEGRIKEQEYVHKVYDEISSHFSNTRYKPWPVVENFINSLEVGSVGADAGCGNGKYMGLRKGEIYITGSDITKGLVDIATSKGHDCMVSDCLNLPYKSNSLDFAISIAVIHHMSTPERRQEAIKELVRVVKPGGKILIFVWALEQAGKRQFDPNQQDVLVPWVTLKSQQQPKQKQKQGTQPPNGRSTDTNELPVADVDKEPVPTDNSNSNSGGSEPNVYYRYYHLFKSGELLDIITSSNLANVVDSGYDKDNWYAIIQPL</sequence>
<proteinExistence type="predicted"/>
<name>A0A1R1YS65_9FUNG</name>
<evidence type="ECO:0000313" key="5">
    <source>
        <dbReference type="EMBL" id="OMJ29732.1"/>
    </source>
</evidence>